<name>M2B7H3_9BACT</name>
<reference evidence="1" key="1">
    <citation type="submission" date="2012-11" db="EMBL/GenBank/DDBJ databases">
        <title>Permanent draft genomes of Rhodopirellula europaea strain SH398 and 6C.</title>
        <authorList>
            <person name="Richter M."/>
            <person name="Richter-Heitmann T."/>
            <person name="Frank C."/>
            <person name="Harder J."/>
            <person name="Glockner F.O."/>
        </authorList>
    </citation>
    <scope>NUCLEOTIDE SEQUENCE</scope>
    <source>
        <strain evidence="1">6C</strain>
    </source>
</reference>
<evidence type="ECO:0000313" key="1">
    <source>
        <dbReference type="EMBL" id="EMB18159.1"/>
    </source>
</evidence>
<protein>
    <submittedName>
        <fullName evidence="1">Uncharacterized protein</fullName>
    </submittedName>
</protein>
<accession>M2B7H3</accession>
<proteinExistence type="predicted"/>
<gene>
    <name evidence="1" type="ORF">RE6C_01101</name>
</gene>
<comment type="caution">
    <text evidence="1">The sequence shown here is derived from an EMBL/GenBank/DDBJ whole genome shotgun (WGS) entry which is preliminary data.</text>
</comment>
<sequence>MNAGSPPKPEVTAARYSSLESAMPSTACVGDASKLANQSHRIAKIEQATHRCHRLEGDAR</sequence>
<dbReference type="AlphaFoldDB" id="M2B7H3"/>
<dbReference type="EMBL" id="ANMO01000064">
    <property type="protein sequence ID" value="EMB18159.1"/>
    <property type="molecule type" value="Genomic_DNA"/>
</dbReference>
<dbReference type="Proteomes" id="UP000011529">
    <property type="component" value="Unassembled WGS sequence"/>
</dbReference>
<reference evidence="1" key="2">
    <citation type="journal article" date="2013" name="Mar. Genomics">
        <title>Expression of sulfatases in Rhodopirellula baltica and the diversity of sulfatases in the genus Rhodopirellula.</title>
        <authorList>
            <person name="Wegner C.E."/>
            <person name="Richter-Heitmann T."/>
            <person name="Klindworth A."/>
            <person name="Klockow C."/>
            <person name="Richter M."/>
            <person name="Achstetter T."/>
            <person name="Glockner F.O."/>
            <person name="Harder J."/>
        </authorList>
    </citation>
    <scope>NUCLEOTIDE SEQUENCE [LARGE SCALE GENOMIC DNA]</scope>
    <source>
        <strain evidence="1">6C</strain>
    </source>
</reference>
<keyword evidence="2" id="KW-1185">Reference proteome</keyword>
<organism evidence="1 2">
    <name type="scientific">Rhodopirellula europaea 6C</name>
    <dbReference type="NCBI Taxonomy" id="1263867"/>
    <lineage>
        <taxon>Bacteria</taxon>
        <taxon>Pseudomonadati</taxon>
        <taxon>Planctomycetota</taxon>
        <taxon>Planctomycetia</taxon>
        <taxon>Pirellulales</taxon>
        <taxon>Pirellulaceae</taxon>
        <taxon>Rhodopirellula</taxon>
    </lineage>
</organism>
<evidence type="ECO:0000313" key="2">
    <source>
        <dbReference type="Proteomes" id="UP000011529"/>
    </source>
</evidence>